<evidence type="ECO:0000259" key="3">
    <source>
        <dbReference type="PROSITE" id="PS50977"/>
    </source>
</evidence>
<dbReference type="InterPro" id="IPR050624">
    <property type="entry name" value="HTH-type_Tx_Regulator"/>
</dbReference>
<proteinExistence type="predicted"/>
<feature type="DNA-binding region" description="H-T-H motif" evidence="2">
    <location>
        <begin position="74"/>
        <end position="93"/>
    </location>
</feature>
<dbReference type="AlphaFoldDB" id="A0A8J2XHS5"/>
<dbReference type="InterPro" id="IPR001647">
    <property type="entry name" value="HTH_TetR"/>
</dbReference>
<organism evidence="4 5">
    <name type="scientific">Aquaticitalea lipolytica</name>
    <dbReference type="NCBI Taxonomy" id="1247562"/>
    <lineage>
        <taxon>Bacteria</taxon>
        <taxon>Pseudomonadati</taxon>
        <taxon>Bacteroidota</taxon>
        <taxon>Flavobacteriia</taxon>
        <taxon>Flavobacteriales</taxon>
        <taxon>Flavobacteriaceae</taxon>
        <taxon>Aquaticitalea</taxon>
    </lineage>
</organism>
<gene>
    <name evidence="4" type="ORF">GCM10011531_23120</name>
</gene>
<protein>
    <submittedName>
        <fullName evidence="4">TetR family transcriptional regulator</fullName>
    </submittedName>
</protein>
<keyword evidence="5" id="KW-1185">Reference proteome</keyword>
<accession>A0A8J2XHS5</accession>
<dbReference type="SUPFAM" id="SSF48498">
    <property type="entry name" value="Tetracyclin repressor-like, C-terminal domain"/>
    <property type="match status" value="1"/>
</dbReference>
<dbReference type="SUPFAM" id="SSF46689">
    <property type="entry name" value="Homeodomain-like"/>
    <property type="match status" value="1"/>
</dbReference>
<comment type="caution">
    <text evidence="4">The sequence shown here is derived from an EMBL/GenBank/DDBJ whole genome shotgun (WGS) entry which is preliminary data.</text>
</comment>
<evidence type="ECO:0000313" key="4">
    <source>
        <dbReference type="EMBL" id="GFZ90839.1"/>
    </source>
</evidence>
<sequence length="252" mass="29588">MLPDRIEYVACHKNKVNESTITSSLKTYVKKLLKLWKLFLFLKFPCVHLHPIMREKIIQKSAELFLTLGFKSVTMDDIANEMGISKKTIYVHFENKTKLVEAVTFSLFENICDGIDCICDASHNPIEELYDIKMYVMNYLKNEKTSPQHQLKKYYPQIFQRLQLKQFEKMHVSVKESIQNGVDTGLFRPNIDVDFISRMYFNGMSGIKDETIFPSQNFTMDYLMESYLEYHLRAIVTDKGLKTLNKFINNQS</sequence>
<name>A0A8J2XHS5_9FLAO</name>
<dbReference type="EMBL" id="BMIC01000005">
    <property type="protein sequence ID" value="GFZ90839.1"/>
    <property type="molecule type" value="Genomic_DNA"/>
</dbReference>
<evidence type="ECO:0000256" key="1">
    <source>
        <dbReference type="ARBA" id="ARBA00023125"/>
    </source>
</evidence>
<dbReference type="InterPro" id="IPR036271">
    <property type="entry name" value="Tet_transcr_reg_TetR-rel_C_sf"/>
</dbReference>
<dbReference type="GO" id="GO:0003677">
    <property type="term" value="F:DNA binding"/>
    <property type="evidence" value="ECO:0007669"/>
    <property type="project" value="UniProtKB-UniRule"/>
</dbReference>
<dbReference type="Proteomes" id="UP000598120">
    <property type="component" value="Unassembled WGS sequence"/>
</dbReference>
<feature type="domain" description="HTH tetR-type" evidence="3">
    <location>
        <begin position="51"/>
        <end position="111"/>
    </location>
</feature>
<dbReference type="PROSITE" id="PS50977">
    <property type="entry name" value="HTH_TETR_2"/>
    <property type="match status" value="1"/>
</dbReference>
<dbReference type="InterPro" id="IPR009057">
    <property type="entry name" value="Homeodomain-like_sf"/>
</dbReference>
<dbReference type="PANTHER" id="PTHR43479:SF11">
    <property type="entry name" value="ACREF_ENVCD OPERON REPRESSOR-RELATED"/>
    <property type="match status" value="1"/>
</dbReference>
<dbReference type="PANTHER" id="PTHR43479">
    <property type="entry name" value="ACREF/ENVCD OPERON REPRESSOR-RELATED"/>
    <property type="match status" value="1"/>
</dbReference>
<keyword evidence="1 2" id="KW-0238">DNA-binding</keyword>
<dbReference type="Gene3D" id="1.10.357.10">
    <property type="entry name" value="Tetracycline Repressor, domain 2"/>
    <property type="match status" value="1"/>
</dbReference>
<evidence type="ECO:0000256" key="2">
    <source>
        <dbReference type="PROSITE-ProRule" id="PRU00335"/>
    </source>
</evidence>
<dbReference type="Pfam" id="PF00440">
    <property type="entry name" value="TetR_N"/>
    <property type="match status" value="1"/>
</dbReference>
<dbReference type="PRINTS" id="PR00455">
    <property type="entry name" value="HTHTETR"/>
</dbReference>
<reference evidence="4 5" key="1">
    <citation type="journal article" date="2014" name="Int. J. Syst. Evol. Microbiol.">
        <title>Complete genome sequence of Corynebacterium casei LMG S-19264T (=DSM 44701T), isolated from a smear-ripened cheese.</title>
        <authorList>
            <consortium name="US DOE Joint Genome Institute (JGI-PGF)"/>
            <person name="Walter F."/>
            <person name="Albersmeier A."/>
            <person name="Kalinowski J."/>
            <person name="Ruckert C."/>
        </authorList>
    </citation>
    <scope>NUCLEOTIDE SEQUENCE [LARGE SCALE GENOMIC DNA]</scope>
    <source>
        <strain evidence="4 5">CGMCC 1.15295</strain>
    </source>
</reference>
<evidence type="ECO:0000313" key="5">
    <source>
        <dbReference type="Proteomes" id="UP000598120"/>
    </source>
</evidence>